<dbReference type="Pfam" id="PF01292">
    <property type="entry name" value="Ni_hydr_CYTB"/>
    <property type="match status" value="1"/>
</dbReference>
<dbReference type="InterPro" id="IPR000516">
    <property type="entry name" value="Ni-dep_Hydgase_cyt-B"/>
</dbReference>
<dbReference type="Proteomes" id="UP000295375">
    <property type="component" value="Unassembled WGS sequence"/>
</dbReference>
<dbReference type="InterPro" id="IPR016174">
    <property type="entry name" value="Di-haem_cyt_TM"/>
</dbReference>
<dbReference type="PRINTS" id="PR00161">
    <property type="entry name" value="NIHGNASECYTB"/>
</dbReference>
<evidence type="ECO:0000256" key="12">
    <source>
        <dbReference type="SAM" id="Phobius"/>
    </source>
</evidence>
<feature type="transmembrane region" description="Helical" evidence="12">
    <location>
        <begin position="216"/>
        <end position="234"/>
    </location>
</feature>
<dbReference type="AlphaFoldDB" id="A0A4R6UVX5"/>
<dbReference type="RefSeq" id="WP_133587340.1">
    <property type="nucleotide sequence ID" value="NZ_CP037953.1"/>
</dbReference>
<keyword evidence="7" id="KW-0479">Metal-binding</keyword>
<accession>A0A4R6UVX5</accession>
<evidence type="ECO:0000256" key="2">
    <source>
        <dbReference type="ARBA" id="ARBA00008622"/>
    </source>
</evidence>
<evidence type="ECO:0000313" key="14">
    <source>
        <dbReference type="EMBL" id="TDQ51391.1"/>
    </source>
</evidence>
<evidence type="ECO:0000256" key="6">
    <source>
        <dbReference type="ARBA" id="ARBA00022692"/>
    </source>
</evidence>
<keyword evidence="3" id="KW-0813">Transport</keyword>
<keyword evidence="8" id="KW-0249">Electron transport</keyword>
<dbReference type="InterPro" id="IPR051542">
    <property type="entry name" value="Hydrogenase_cytochrome"/>
</dbReference>
<feature type="domain" description="Cytochrome b561 bacterial/Ni-hydrogenase" evidence="13">
    <location>
        <begin position="8"/>
        <end position="195"/>
    </location>
</feature>
<evidence type="ECO:0000256" key="8">
    <source>
        <dbReference type="ARBA" id="ARBA00022982"/>
    </source>
</evidence>
<dbReference type="SUPFAM" id="SSF81342">
    <property type="entry name" value="Transmembrane di-heme cytochromes"/>
    <property type="match status" value="1"/>
</dbReference>
<keyword evidence="11 12" id="KW-0472">Membrane</keyword>
<comment type="caution">
    <text evidence="14">The sequence shown here is derived from an EMBL/GenBank/DDBJ whole genome shotgun (WGS) entry which is preliminary data.</text>
</comment>
<keyword evidence="4" id="KW-1003">Cell membrane</keyword>
<keyword evidence="5" id="KW-0349">Heme</keyword>
<reference evidence="14 15" key="1">
    <citation type="submission" date="2019-03" db="EMBL/GenBank/DDBJ databases">
        <title>Genomic Encyclopedia of Type Strains, Phase IV (KMG-IV): sequencing the most valuable type-strain genomes for metagenomic binning, comparative biology and taxonomic classification.</title>
        <authorList>
            <person name="Goeker M."/>
        </authorList>
    </citation>
    <scope>NUCLEOTIDE SEQUENCE [LARGE SCALE GENOMIC DNA]</scope>
    <source>
        <strain evidence="14 15">DSM 103792</strain>
    </source>
</reference>
<dbReference type="PANTHER" id="PTHR30485:SF2">
    <property type="entry name" value="BLL0597 PROTEIN"/>
    <property type="match status" value="1"/>
</dbReference>
<evidence type="ECO:0000259" key="13">
    <source>
        <dbReference type="Pfam" id="PF01292"/>
    </source>
</evidence>
<name>A0A4R6UVX5_9GAMM</name>
<keyword evidence="15" id="KW-1185">Reference proteome</keyword>
<dbReference type="GO" id="GO:0022904">
    <property type="term" value="P:respiratory electron transport chain"/>
    <property type="evidence" value="ECO:0007669"/>
    <property type="project" value="InterPro"/>
</dbReference>
<dbReference type="InterPro" id="IPR011577">
    <property type="entry name" value="Cyt_b561_bac/Ni-Hgenase"/>
</dbReference>
<keyword evidence="10" id="KW-0408">Iron</keyword>
<organism evidence="14 15">
    <name type="scientific">Permianibacter aggregans</name>
    <dbReference type="NCBI Taxonomy" id="1510150"/>
    <lineage>
        <taxon>Bacteria</taxon>
        <taxon>Pseudomonadati</taxon>
        <taxon>Pseudomonadota</taxon>
        <taxon>Gammaproteobacteria</taxon>
        <taxon>Pseudomonadales</taxon>
        <taxon>Pseudomonadaceae</taxon>
        <taxon>Permianibacter</taxon>
    </lineage>
</organism>
<dbReference type="EMBL" id="SNYM01000001">
    <property type="protein sequence ID" value="TDQ51391.1"/>
    <property type="molecule type" value="Genomic_DNA"/>
</dbReference>
<feature type="transmembrane region" description="Helical" evidence="12">
    <location>
        <begin position="45"/>
        <end position="70"/>
    </location>
</feature>
<evidence type="ECO:0000256" key="7">
    <source>
        <dbReference type="ARBA" id="ARBA00022723"/>
    </source>
</evidence>
<feature type="transmembrane region" description="Helical" evidence="12">
    <location>
        <begin position="14"/>
        <end position="33"/>
    </location>
</feature>
<comment type="similarity">
    <text evidence="2">Belongs to the HupC/HyaC/HydC family.</text>
</comment>
<evidence type="ECO:0000256" key="5">
    <source>
        <dbReference type="ARBA" id="ARBA00022617"/>
    </source>
</evidence>
<keyword evidence="6 12" id="KW-0812">Transmembrane</keyword>
<dbReference type="Gene3D" id="1.20.950.20">
    <property type="entry name" value="Transmembrane di-heme cytochromes, Chain C"/>
    <property type="match status" value="1"/>
</dbReference>
<sequence length="235" mass="26797">MSQTEKIWDLPVRLFHWLLVLAILLSFLTGKFGEDIADWFLEKAIFFDAIVWHARIGYFLMSLLLFRIAWGFVGSSSARFQEWPAAPSQLWRYLKQIAAGEKPSYPGHNPLGSYAVFAMLLLLLIQVGTGLFSEDDIMFSAPLASLVSSETSELMHEWHHLNFDLLLIMIGLHVAAVTVYHLWFKESLVPAMFTGRKPVDKTPIDNLPSALRWRPWWLALLVYVVALGIVLLIVL</sequence>
<evidence type="ECO:0000256" key="10">
    <source>
        <dbReference type="ARBA" id="ARBA00023004"/>
    </source>
</evidence>
<evidence type="ECO:0000256" key="4">
    <source>
        <dbReference type="ARBA" id="ARBA00022475"/>
    </source>
</evidence>
<protein>
    <submittedName>
        <fullName evidence="14">Cytochrome b</fullName>
    </submittedName>
</protein>
<feature type="transmembrane region" description="Helical" evidence="12">
    <location>
        <begin position="165"/>
        <end position="183"/>
    </location>
</feature>
<dbReference type="GO" id="GO:0005886">
    <property type="term" value="C:plasma membrane"/>
    <property type="evidence" value="ECO:0007669"/>
    <property type="project" value="UniProtKB-SubCell"/>
</dbReference>
<keyword evidence="9 12" id="KW-1133">Transmembrane helix</keyword>
<feature type="transmembrane region" description="Helical" evidence="12">
    <location>
        <begin position="111"/>
        <end position="132"/>
    </location>
</feature>
<evidence type="ECO:0000313" key="15">
    <source>
        <dbReference type="Proteomes" id="UP000295375"/>
    </source>
</evidence>
<dbReference type="GO" id="GO:0020037">
    <property type="term" value="F:heme binding"/>
    <property type="evidence" value="ECO:0007669"/>
    <property type="project" value="TreeGrafter"/>
</dbReference>
<evidence type="ECO:0000256" key="3">
    <source>
        <dbReference type="ARBA" id="ARBA00022448"/>
    </source>
</evidence>
<evidence type="ECO:0000256" key="11">
    <source>
        <dbReference type="ARBA" id="ARBA00023136"/>
    </source>
</evidence>
<evidence type="ECO:0000256" key="9">
    <source>
        <dbReference type="ARBA" id="ARBA00022989"/>
    </source>
</evidence>
<dbReference type="GO" id="GO:0009055">
    <property type="term" value="F:electron transfer activity"/>
    <property type="evidence" value="ECO:0007669"/>
    <property type="project" value="InterPro"/>
</dbReference>
<evidence type="ECO:0000256" key="1">
    <source>
        <dbReference type="ARBA" id="ARBA00004651"/>
    </source>
</evidence>
<dbReference type="OrthoDB" id="196472at2"/>
<comment type="subcellular location">
    <subcellularLocation>
        <location evidence="1">Cell membrane</location>
        <topology evidence="1">Multi-pass membrane protein</topology>
    </subcellularLocation>
</comment>
<proteinExistence type="inferred from homology"/>
<dbReference type="GO" id="GO:0005506">
    <property type="term" value="F:iron ion binding"/>
    <property type="evidence" value="ECO:0007669"/>
    <property type="project" value="InterPro"/>
</dbReference>
<dbReference type="PANTHER" id="PTHR30485">
    <property type="entry name" value="NI/FE-HYDROGENASE 1 B-TYPE CYTOCHROME SUBUNIT"/>
    <property type="match status" value="1"/>
</dbReference>
<gene>
    <name evidence="14" type="ORF">EV696_101367</name>
</gene>